<dbReference type="OrthoDB" id="5796896at2759"/>
<proteinExistence type="predicted"/>
<dbReference type="EMBL" id="CAJGYM010000005">
    <property type="protein sequence ID" value="CAD6186603.1"/>
    <property type="molecule type" value="Genomic_DNA"/>
</dbReference>
<organism evidence="2 3">
    <name type="scientific">Caenorhabditis auriculariae</name>
    <dbReference type="NCBI Taxonomy" id="2777116"/>
    <lineage>
        <taxon>Eukaryota</taxon>
        <taxon>Metazoa</taxon>
        <taxon>Ecdysozoa</taxon>
        <taxon>Nematoda</taxon>
        <taxon>Chromadorea</taxon>
        <taxon>Rhabditida</taxon>
        <taxon>Rhabditina</taxon>
        <taxon>Rhabditomorpha</taxon>
        <taxon>Rhabditoidea</taxon>
        <taxon>Rhabditidae</taxon>
        <taxon>Peloderinae</taxon>
        <taxon>Caenorhabditis</taxon>
    </lineage>
</organism>
<reference evidence="2" key="1">
    <citation type="submission" date="2020-10" db="EMBL/GenBank/DDBJ databases">
        <authorList>
            <person name="Kikuchi T."/>
        </authorList>
    </citation>
    <scope>NUCLEOTIDE SEQUENCE</scope>
    <source>
        <strain evidence="2">NKZ352</strain>
    </source>
</reference>
<feature type="compositionally biased region" description="Basic residues" evidence="1">
    <location>
        <begin position="48"/>
        <end position="61"/>
    </location>
</feature>
<sequence length="177" mass="20320">MIGLQHYDNLIRQLQEHQARVSSPIPEDPQQTFIPGYVRAATLSALHPHSHHREHRRRRHVPTVQRDWPPPVYEQLNAEGRPEEQPVAQAEGERPLSPTQLPGVTPLPLSFNSRFQDFLTPGKYYAKSFTRYIGPFDNIPRAADLPASDRFVIFQRMGRLPGNTRKIVFRQVGSVET</sequence>
<comment type="caution">
    <text evidence="2">The sequence shown here is derived from an EMBL/GenBank/DDBJ whole genome shotgun (WGS) entry which is preliminary data.</text>
</comment>
<feature type="region of interest" description="Disordered" evidence="1">
    <location>
        <begin position="48"/>
        <end position="101"/>
    </location>
</feature>
<dbReference type="AlphaFoldDB" id="A0A8S1GV84"/>
<name>A0A8S1GV84_9PELO</name>
<evidence type="ECO:0000256" key="1">
    <source>
        <dbReference type="SAM" id="MobiDB-lite"/>
    </source>
</evidence>
<keyword evidence="3" id="KW-1185">Reference proteome</keyword>
<protein>
    <submittedName>
        <fullName evidence="2">Uncharacterized protein</fullName>
    </submittedName>
</protein>
<evidence type="ECO:0000313" key="2">
    <source>
        <dbReference type="EMBL" id="CAD6186603.1"/>
    </source>
</evidence>
<evidence type="ECO:0000313" key="3">
    <source>
        <dbReference type="Proteomes" id="UP000835052"/>
    </source>
</evidence>
<accession>A0A8S1GV84</accession>
<gene>
    <name evidence="2" type="ORF">CAUJ_LOCUS2522</name>
</gene>
<dbReference type="Proteomes" id="UP000835052">
    <property type="component" value="Unassembled WGS sequence"/>
</dbReference>